<sequence length="411" mass="46565">MKKCISRRILFCFMMLFLTVVLVHGGNKTVFAATSGENQCKVTFANSEGRVSTEKYRRWARTVKKGAVIKLPKVTKTGYKAAWETKISGKTKQYNPGSKVTIKKSIKFCLKFYKKDSTQTSTSANLGSITQNNNSGAKLYKNNGTFWKTLTTVQNQKAVFPSVTTWNGDMFLGWSRKKGKASDPEYYAGDAIPNLSGKYYMVVFKKSQDTAPTVRAAQNKFAHVYFVGDSRTLGLRNALKSQAPENTKFIFKAGEGLRWFKKSGFSALYKDVKSQPKNIKKAVIINLGVNDLNNTTAYVKYMKNIAKKLKGYNCTMYYLSVNPVNNAMITKYRGHSTNSKTEAKVLAFNKYIYNKLCSGKKAPFNYINTYGMLRKNGWISNKNNAGIFDGVHYSKETYLRIYDYCMRVLKR</sequence>
<dbReference type="Proteomes" id="UP000283745">
    <property type="component" value="Unassembled WGS sequence"/>
</dbReference>
<dbReference type="InterPro" id="IPR001087">
    <property type="entry name" value="GDSL"/>
</dbReference>
<gene>
    <name evidence="1" type="ORF">DW740_01885</name>
</gene>
<name>A0A414JBX6_9FIRM</name>
<protein>
    <submittedName>
        <fullName evidence="1">SGNH/GDSL hydrolase family protein</fullName>
    </submittedName>
</protein>
<dbReference type="EMBL" id="QSKF01000001">
    <property type="protein sequence ID" value="RHE42074.1"/>
    <property type="molecule type" value="Genomic_DNA"/>
</dbReference>
<comment type="caution">
    <text evidence="1">The sequence shown here is derived from an EMBL/GenBank/DDBJ whole genome shotgun (WGS) entry which is preliminary data.</text>
</comment>
<proteinExistence type="predicted"/>
<dbReference type="Gene3D" id="3.40.50.1110">
    <property type="entry name" value="SGNH hydrolase"/>
    <property type="match status" value="1"/>
</dbReference>
<dbReference type="RefSeq" id="WP_118039559.1">
    <property type="nucleotide sequence ID" value="NZ_CABJFK010000001.1"/>
</dbReference>
<accession>A0A414JBX6</accession>
<keyword evidence="1" id="KW-0378">Hydrolase</keyword>
<dbReference type="Pfam" id="PF00657">
    <property type="entry name" value="Lipase_GDSL"/>
    <property type="match status" value="1"/>
</dbReference>
<dbReference type="AlphaFoldDB" id="A0A414JBX6"/>
<evidence type="ECO:0000313" key="1">
    <source>
        <dbReference type="EMBL" id="RHE42074.1"/>
    </source>
</evidence>
<dbReference type="GO" id="GO:0016788">
    <property type="term" value="F:hydrolase activity, acting on ester bonds"/>
    <property type="evidence" value="ECO:0007669"/>
    <property type="project" value="InterPro"/>
</dbReference>
<reference evidence="1 2" key="1">
    <citation type="submission" date="2018-08" db="EMBL/GenBank/DDBJ databases">
        <title>A genome reference for cultivated species of the human gut microbiota.</title>
        <authorList>
            <person name="Zou Y."/>
            <person name="Xue W."/>
            <person name="Luo G."/>
        </authorList>
    </citation>
    <scope>NUCLEOTIDE SEQUENCE [LARGE SCALE GENOMIC DNA]</scope>
    <source>
        <strain evidence="1 2">AM28-23</strain>
    </source>
</reference>
<dbReference type="InterPro" id="IPR036514">
    <property type="entry name" value="SGNH_hydro_sf"/>
</dbReference>
<evidence type="ECO:0000313" key="2">
    <source>
        <dbReference type="Proteomes" id="UP000283745"/>
    </source>
</evidence>
<dbReference type="SUPFAM" id="SSF52266">
    <property type="entry name" value="SGNH hydrolase"/>
    <property type="match status" value="1"/>
</dbReference>
<organism evidence="1 2">
    <name type="scientific">Blautia obeum</name>
    <dbReference type="NCBI Taxonomy" id="40520"/>
    <lineage>
        <taxon>Bacteria</taxon>
        <taxon>Bacillati</taxon>
        <taxon>Bacillota</taxon>
        <taxon>Clostridia</taxon>
        <taxon>Lachnospirales</taxon>
        <taxon>Lachnospiraceae</taxon>
        <taxon>Blautia</taxon>
    </lineage>
</organism>